<gene>
    <name evidence="8" type="ORF">QBC42DRAFT_166391</name>
</gene>
<evidence type="ECO:0000256" key="5">
    <source>
        <dbReference type="ARBA" id="ARBA00038359"/>
    </source>
</evidence>
<dbReference type="GO" id="GO:0016020">
    <property type="term" value="C:membrane"/>
    <property type="evidence" value="ECO:0007669"/>
    <property type="project" value="UniProtKB-SubCell"/>
</dbReference>
<feature type="transmembrane region" description="Helical" evidence="6">
    <location>
        <begin position="30"/>
        <end position="48"/>
    </location>
</feature>
<reference evidence="8" key="2">
    <citation type="submission" date="2023-06" db="EMBL/GenBank/DDBJ databases">
        <authorList>
            <consortium name="Lawrence Berkeley National Laboratory"/>
            <person name="Mondo S.J."/>
            <person name="Hensen N."/>
            <person name="Bonometti L."/>
            <person name="Westerberg I."/>
            <person name="Brannstrom I.O."/>
            <person name="Guillou S."/>
            <person name="Cros-Aarteil S."/>
            <person name="Calhoun S."/>
            <person name="Haridas S."/>
            <person name="Kuo A."/>
            <person name="Pangilinan J."/>
            <person name="Riley R."/>
            <person name="Labutti K."/>
            <person name="Andreopoulos B."/>
            <person name="Lipzen A."/>
            <person name="Chen C."/>
            <person name="Yanf M."/>
            <person name="Daum C."/>
            <person name="Ng V."/>
            <person name="Clum A."/>
            <person name="Steindorff A."/>
            <person name="Ohm R."/>
            <person name="Martin F."/>
            <person name="Silar P."/>
            <person name="Natvig D."/>
            <person name="Lalanne C."/>
            <person name="Gautier V."/>
            <person name="Ament-Velasquez S.L."/>
            <person name="Kruys A."/>
            <person name="Hutchinson M.I."/>
            <person name="Powell A.J."/>
            <person name="Barry K."/>
            <person name="Miller A.N."/>
            <person name="Grigoriev I.V."/>
            <person name="Debuchy R."/>
            <person name="Gladieux P."/>
            <person name="Thoren M.H."/>
            <person name="Johannesson H."/>
        </authorList>
    </citation>
    <scope>NUCLEOTIDE SEQUENCE</scope>
    <source>
        <strain evidence="8">PSN324</strain>
    </source>
</reference>
<keyword evidence="4 6" id="KW-0472">Membrane</keyword>
<dbReference type="InterPro" id="IPR052337">
    <property type="entry name" value="SAT4-like"/>
</dbReference>
<evidence type="ECO:0000256" key="6">
    <source>
        <dbReference type="SAM" id="Phobius"/>
    </source>
</evidence>
<accession>A0AAV9I4W0</accession>
<keyword evidence="3 6" id="KW-1133">Transmembrane helix</keyword>
<protein>
    <recommendedName>
        <fullName evidence="7">Rhodopsin domain-containing protein</fullName>
    </recommendedName>
</protein>
<evidence type="ECO:0000256" key="1">
    <source>
        <dbReference type="ARBA" id="ARBA00004141"/>
    </source>
</evidence>
<comment type="caution">
    <text evidence="8">The sequence shown here is derived from an EMBL/GenBank/DDBJ whole genome shotgun (WGS) entry which is preliminary data.</text>
</comment>
<evidence type="ECO:0000259" key="7">
    <source>
        <dbReference type="Pfam" id="PF20684"/>
    </source>
</evidence>
<dbReference type="Pfam" id="PF20684">
    <property type="entry name" value="Fung_rhodopsin"/>
    <property type="match status" value="1"/>
</dbReference>
<dbReference type="AlphaFoldDB" id="A0AAV9I4W0"/>
<dbReference type="InterPro" id="IPR049326">
    <property type="entry name" value="Rhodopsin_dom_fungi"/>
</dbReference>
<feature type="transmembrane region" description="Helical" evidence="6">
    <location>
        <begin position="139"/>
        <end position="161"/>
    </location>
</feature>
<proteinExistence type="inferred from homology"/>
<evidence type="ECO:0000256" key="4">
    <source>
        <dbReference type="ARBA" id="ARBA00023136"/>
    </source>
</evidence>
<feature type="transmembrane region" description="Helical" evidence="6">
    <location>
        <begin position="60"/>
        <end position="82"/>
    </location>
</feature>
<comment type="subcellular location">
    <subcellularLocation>
        <location evidence="1">Membrane</location>
        <topology evidence="1">Multi-pass membrane protein</topology>
    </subcellularLocation>
</comment>
<comment type="similarity">
    <text evidence="5">Belongs to the SAT4 family.</text>
</comment>
<evidence type="ECO:0000313" key="9">
    <source>
        <dbReference type="Proteomes" id="UP001321749"/>
    </source>
</evidence>
<sequence length="308" mass="34320">MRAAYWGVHDSDVPVYPINQGLFWAYLNRVFYSPLLCIIKISALLFLLRLGGTKRSVRYACWALIGFNLMQLCAFFPATVFMCTPIENAWLALDWKRCFPGKGEFTVALASTNILTDILTLLIPFIAFRDLKLNNRIRYALIGVFALGGLVTCISGMRLYFVTRLWFTKPDPGLDAHYSIAYATNTIEANLAIVTATMPTLWPLGRAWFPNMFESMGINRPYLCPDIECSGDAAPHNHSSTPPLRAKIIWLQRPHSNPSFVRPPIGTPARGENDSGLGGSDVIELSDIRVPKRVAAIIASARGHRGRT</sequence>
<feature type="transmembrane region" description="Helical" evidence="6">
    <location>
        <begin position="105"/>
        <end position="127"/>
    </location>
</feature>
<dbReference type="Proteomes" id="UP001321749">
    <property type="component" value="Unassembled WGS sequence"/>
</dbReference>
<dbReference type="PANTHER" id="PTHR33048:SF55">
    <property type="entry name" value="INTEGRAL MEMBRANE PROTEIN"/>
    <property type="match status" value="1"/>
</dbReference>
<keyword evidence="9" id="KW-1185">Reference proteome</keyword>
<evidence type="ECO:0000256" key="2">
    <source>
        <dbReference type="ARBA" id="ARBA00022692"/>
    </source>
</evidence>
<dbReference type="EMBL" id="MU864930">
    <property type="protein sequence ID" value="KAK4466659.1"/>
    <property type="molecule type" value="Genomic_DNA"/>
</dbReference>
<keyword evidence="2 6" id="KW-0812">Transmembrane</keyword>
<feature type="domain" description="Rhodopsin" evidence="7">
    <location>
        <begin position="6"/>
        <end position="204"/>
    </location>
</feature>
<evidence type="ECO:0000256" key="3">
    <source>
        <dbReference type="ARBA" id="ARBA00022989"/>
    </source>
</evidence>
<name>A0AAV9I4W0_9PEZI</name>
<organism evidence="8 9">
    <name type="scientific">Cladorrhinum samala</name>
    <dbReference type="NCBI Taxonomy" id="585594"/>
    <lineage>
        <taxon>Eukaryota</taxon>
        <taxon>Fungi</taxon>
        <taxon>Dikarya</taxon>
        <taxon>Ascomycota</taxon>
        <taxon>Pezizomycotina</taxon>
        <taxon>Sordariomycetes</taxon>
        <taxon>Sordariomycetidae</taxon>
        <taxon>Sordariales</taxon>
        <taxon>Podosporaceae</taxon>
        <taxon>Cladorrhinum</taxon>
    </lineage>
</organism>
<reference evidence="8" key="1">
    <citation type="journal article" date="2023" name="Mol. Phylogenet. Evol.">
        <title>Genome-scale phylogeny and comparative genomics of the fungal order Sordariales.</title>
        <authorList>
            <person name="Hensen N."/>
            <person name="Bonometti L."/>
            <person name="Westerberg I."/>
            <person name="Brannstrom I.O."/>
            <person name="Guillou S."/>
            <person name="Cros-Aarteil S."/>
            <person name="Calhoun S."/>
            <person name="Haridas S."/>
            <person name="Kuo A."/>
            <person name="Mondo S."/>
            <person name="Pangilinan J."/>
            <person name="Riley R."/>
            <person name="LaButti K."/>
            <person name="Andreopoulos B."/>
            <person name="Lipzen A."/>
            <person name="Chen C."/>
            <person name="Yan M."/>
            <person name="Daum C."/>
            <person name="Ng V."/>
            <person name="Clum A."/>
            <person name="Steindorff A."/>
            <person name="Ohm R.A."/>
            <person name="Martin F."/>
            <person name="Silar P."/>
            <person name="Natvig D.O."/>
            <person name="Lalanne C."/>
            <person name="Gautier V."/>
            <person name="Ament-Velasquez S.L."/>
            <person name="Kruys A."/>
            <person name="Hutchinson M.I."/>
            <person name="Powell A.J."/>
            <person name="Barry K."/>
            <person name="Miller A.N."/>
            <person name="Grigoriev I.V."/>
            <person name="Debuchy R."/>
            <person name="Gladieux P."/>
            <person name="Hiltunen Thoren M."/>
            <person name="Johannesson H."/>
        </authorList>
    </citation>
    <scope>NUCLEOTIDE SEQUENCE</scope>
    <source>
        <strain evidence="8">PSN324</strain>
    </source>
</reference>
<dbReference type="PANTHER" id="PTHR33048">
    <property type="entry name" value="PTH11-LIKE INTEGRAL MEMBRANE PROTEIN (AFU_ORTHOLOGUE AFUA_5G11245)"/>
    <property type="match status" value="1"/>
</dbReference>
<evidence type="ECO:0000313" key="8">
    <source>
        <dbReference type="EMBL" id="KAK4466659.1"/>
    </source>
</evidence>